<evidence type="ECO:0000313" key="2">
    <source>
        <dbReference type="Proteomes" id="UP000219338"/>
    </source>
</evidence>
<keyword evidence="2" id="KW-1185">Reference proteome</keyword>
<protein>
    <submittedName>
        <fullName evidence="1">Uncharacterized protein</fullName>
    </submittedName>
</protein>
<organism evidence="1 2">
    <name type="scientific">Armillaria ostoyae</name>
    <name type="common">Armillaria root rot fungus</name>
    <dbReference type="NCBI Taxonomy" id="47428"/>
    <lineage>
        <taxon>Eukaryota</taxon>
        <taxon>Fungi</taxon>
        <taxon>Dikarya</taxon>
        <taxon>Basidiomycota</taxon>
        <taxon>Agaricomycotina</taxon>
        <taxon>Agaricomycetes</taxon>
        <taxon>Agaricomycetidae</taxon>
        <taxon>Agaricales</taxon>
        <taxon>Marasmiineae</taxon>
        <taxon>Physalacriaceae</taxon>
        <taxon>Armillaria</taxon>
    </lineage>
</organism>
<accession>A0A284QNE2</accession>
<name>A0A284QNE2_ARMOS</name>
<sequence length="80" mass="9636">MRRAYRASRYTSRRQSSVLTVEQEPATAECNEHLWLEDKWLLQEVLANIEKIKRPGEDSDTYKRCFRCEQRYRSLLESLP</sequence>
<gene>
    <name evidence="1" type="ORF">ARMOST_01196</name>
</gene>
<evidence type="ECO:0000313" key="1">
    <source>
        <dbReference type="EMBL" id="SJK97940.1"/>
    </source>
</evidence>
<proteinExistence type="predicted"/>
<dbReference type="EMBL" id="FUEG01000001">
    <property type="protein sequence ID" value="SJK97940.1"/>
    <property type="molecule type" value="Genomic_DNA"/>
</dbReference>
<dbReference type="AlphaFoldDB" id="A0A284QNE2"/>
<reference evidence="2" key="1">
    <citation type="journal article" date="2017" name="Nat. Ecol. Evol.">
        <title>Genome expansion and lineage-specific genetic innovations in the forest pathogenic fungi Armillaria.</title>
        <authorList>
            <person name="Sipos G."/>
            <person name="Prasanna A.N."/>
            <person name="Walter M.C."/>
            <person name="O'Connor E."/>
            <person name="Balint B."/>
            <person name="Krizsan K."/>
            <person name="Kiss B."/>
            <person name="Hess J."/>
            <person name="Varga T."/>
            <person name="Slot J."/>
            <person name="Riley R."/>
            <person name="Boka B."/>
            <person name="Rigling D."/>
            <person name="Barry K."/>
            <person name="Lee J."/>
            <person name="Mihaltcheva S."/>
            <person name="LaButti K."/>
            <person name="Lipzen A."/>
            <person name="Waldron R."/>
            <person name="Moloney N.M."/>
            <person name="Sperisen C."/>
            <person name="Kredics L."/>
            <person name="Vagvoelgyi C."/>
            <person name="Patrignani A."/>
            <person name="Fitzpatrick D."/>
            <person name="Nagy I."/>
            <person name="Doyle S."/>
            <person name="Anderson J.B."/>
            <person name="Grigoriev I.V."/>
            <person name="Gueldener U."/>
            <person name="Muensterkoetter M."/>
            <person name="Nagy L.G."/>
        </authorList>
    </citation>
    <scope>NUCLEOTIDE SEQUENCE [LARGE SCALE GENOMIC DNA]</scope>
    <source>
        <strain evidence="2">C18/9</strain>
    </source>
</reference>
<dbReference type="Proteomes" id="UP000219338">
    <property type="component" value="Unassembled WGS sequence"/>
</dbReference>